<dbReference type="STRING" id="265719.SAMN04488509_11253"/>
<evidence type="ECO:0000256" key="6">
    <source>
        <dbReference type="SAM" id="MobiDB-lite"/>
    </source>
</evidence>
<evidence type="ECO:0000256" key="3">
    <source>
        <dbReference type="ARBA" id="ARBA00034247"/>
    </source>
</evidence>
<sequence length="392" mass="42979">MSVFKKERLPPEEQSIERSHSVLVVDDEPGNLSVLRALLGPRYRVLEADGGAAALALLAGLPPEQLPSVILSDQRMPGMSGVELCRQLGQRLPQAIRIIVTGFVDVGAVVEAINSAGIHKFVVKPYDRDQLLLTVERAIETFEMRRRIELQVQELEATVQQRTAELEAANAALRAANAEIERASLTDPLTGLGNRRDASRRLEAGADERRRTDSGRQVVLMLDIDHFKQINDRYGHAGGDALLIAFADLLRRHCRSDDMAVRWGGEEFLMRFGVRDEAHALERAEALRIAIRDARFPLGEERVGQCTSSIGLACLPLDPARPDWLDWQQVIDLADHALYLAKRSGRDRVVGLFATGLSPCPSESASAEALLSAGCIEVRAAPSGAPPPTRES</sequence>
<dbReference type="GO" id="GO:1902201">
    <property type="term" value="P:negative regulation of bacterial-type flagellum-dependent cell motility"/>
    <property type="evidence" value="ECO:0007669"/>
    <property type="project" value="TreeGrafter"/>
</dbReference>
<dbReference type="InterPro" id="IPR050469">
    <property type="entry name" value="Diguanylate_Cyclase"/>
</dbReference>
<comment type="cofactor">
    <cofactor evidence="1">
        <name>Mg(2+)</name>
        <dbReference type="ChEBI" id="CHEBI:18420"/>
    </cofactor>
</comment>
<comment type="catalytic activity">
    <reaction evidence="3">
        <text>2 GTP = 3',3'-c-di-GMP + 2 diphosphate</text>
        <dbReference type="Rhea" id="RHEA:24898"/>
        <dbReference type="ChEBI" id="CHEBI:33019"/>
        <dbReference type="ChEBI" id="CHEBI:37565"/>
        <dbReference type="ChEBI" id="CHEBI:58805"/>
        <dbReference type="EC" id="2.7.7.65"/>
    </reaction>
</comment>
<feature type="compositionally biased region" description="Basic and acidic residues" evidence="6">
    <location>
        <begin position="194"/>
        <end position="210"/>
    </location>
</feature>
<dbReference type="PANTHER" id="PTHR45138">
    <property type="entry name" value="REGULATORY COMPONENTS OF SENSORY TRANSDUCTION SYSTEM"/>
    <property type="match status" value="1"/>
</dbReference>
<feature type="domain" description="Response regulatory" evidence="7">
    <location>
        <begin position="21"/>
        <end position="139"/>
    </location>
</feature>
<dbReference type="SUPFAM" id="SSF55073">
    <property type="entry name" value="Nucleotide cyclase"/>
    <property type="match status" value="1"/>
</dbReference>
<dbReference type="InterPro" id="IPR000160">
    <property type="entry name" value="GGDEF_dom"/>
</dbReference>
<evidence type="ECO:0000256" key="5">
    <source>
        <dbReference type="SAM" id="Coils"/>
    </source>
</evidence>
<dbReference type="Proteomes" id="UP000199603">
    <property type="component" value="Unassembled WGS sequence"/>
</dbReference>
<dbReference type="Gene3D" id="3.40.50.2300">
    <property type="match status" value="1"/>
</dbReference>
<keyword evidence="10" id="KW-1185">Reference proteome</keyword>
<evidence type="ECO:0000256" key="4">
    <source>
        <dbReference type="PROSITE-ProRule" id="PRU00169"/>
    </source>
</evidence>
<dbReference type="EC" id="2.7.7.65" evidence="2"/>
<feature type="region of interest" description="Disordered" evidence="6">
    <location>
        <begin position="188"/>
        <end position="210"/>
    </location>
</feature>
<proteinExistence type="predicted"/>
<dbReference type="EMBL" id="FNAG01000012">
    <property type="protein sequence ID" value="SDD97672.1"/>
    <property type="molecule type" value="Genomic_DNA"/>
</dbReference>
<dbReference type="SUPFAM" id="SSF52172">
    <property type="entry name" value="CheY-like"/>
    <property type="match status" value="1"/>
</dbReference>
<evidence type="ECO:0000259" key="8">
    <source>
        <dbReference type="PROSITE" id="PS50887"/>
    </source>
</evidence>
<dbReference type="NCBIfam" id="TIGR00254">
    <property type="entry name" value="GGDEF"/>
    <property type="match status" value="1"/>
</dbReference>
<dbReference type="InterPro" id="IPR001789">
    <property type="entry name" value="Sig_transdc_resp-reg_receiver"/>
</dbReference>
<dbReference type="GO" id="GO:0000160">
    <property type="term" value="P:phosphorelay signal transduction system"/>
    <property type="evidence" value="ECO:0007669"/>
    <property type="project" value="InterPro"/>
</dbReference>
<dbReference type="InterPro" id="IPR043128">
    <property type="entry name" value="Rev_trsase/Diguanyl_cyclase"/>
</dbReference>
<name>A0A1G6Z5E1_9GAMM</name>
<evidence type="ECO:0000313" key="9">
    <source>
        <dbReference type="EMBL" id="SDD97672.1"/>
    </source>
</evidence>
<dbReference type="FunFam" id="3.30.70.270:FF:000001">
    <property type="entry name" value="Diguanylate cyclase domain protein"/>
    <property type="match status" value="1"/>
</dbReference>
<evidence type="ECO:0000256" key="2">
    <source>
        <dbReference type="ARBA" id="ARBA00012528"/>
    </source>
</evidence>
<gene>
    <name evidence="9" type="ORF">SAMN04488509_11253</name>
</gene>
<feature type="modified residue" description="4-aspartylphosphate" evidence="4">
    <location>
        <position position="73"/>
    </location>
</feature>
<dbReference type="GO" id="GO:0052621">
    <property type="term" value="F:diguanylate cyclase activity"/>
    <property type="evidence" value="ECO:0007669"/>
    <property type="project" value="UniProtKB-EC"/>
</dbReference>
<dbReference type="PANTHER" id="PTHR45138:SF9">
    <property type="entry name" value="DIGUANYLATE CYCLASE DGCM-RELATED"/>
    <property type="match status" value="1"/>
</dbReference>
<protein>
    <recommendedName>
        <fullName evidence="2">diguanylate cyclase</fullName>
        <ecNumber evidence="2">2.7.7.65</ecNumber>
    </recommendedName>
</protein>
<keyword evidence="5" id="KW-0175">Coiled coil</keyword>
<evidence type="ECO:0000313" key="10">
    <source>
        <dbReference type="Proteomes" id="UP000199603"/>
    </source>
</evidence>
<feature type="domain" description="GGDEF" evidence="8">
    <location>
        <begin position="215"/>
        <end position="354"/>
    </location>
</feature>
<evidence type="ECO:0000256" key="1">
    <source>
        <dbReference type="ARBA" id="ARBA00001946"/>
    </source>
</evidence>
<dbReference type="OrthoDB" id="8807260at2"/>
<dbReference type="PROSITE" id="PS50110">
    <property type="entry name" value="RESPONSE_REGULATORY"/>
    <property type="match status" value="1"/>
</dbReference>
<dbReference type="Pfam" id="PF00990">
    <property type="entry name" value="GGDEF"/>
    <property type="match status" value="1"/>
</dbReference>
<dbReference type="InterPro" id="IPR011006">
    <property type="entry name" value="CheY-like_superfamily"/>
</dbReference>
<dbReference type="SMART" id="SM00448">
    <property type="entry name" value="REC"/>
    <property type="match status" value="1"/>
</dbReference>
<dbReference type="GO" id="GO:0043709">
    <property type="term" value="P:cell adhesion involved in single-species biofilm formation"/>
    <property type="evidence" value="ECO:0007669"/>
    <property type="project" value="TreeGrafter"/>
</dbReference>
<reference evidence="9 10" key="1">
    <citation type="submission" date="2016-10" db="EMBL/GenBank/DDBJ databases">
        <authorList>
            <person name="de Groot N.N."/>
        </authorList>
    </citation>
    <scope>NUCLEOTIDE SEQUENCE [LARGE SCALE GENOMIC DNA]</scope>
    <source>
        <strain evidence="9 10">DSM 16957</strain>
    </source>
</reference>
<dbReference type="PROSITE" id="PS50887">
    <property type="entry name" value="GGDEF"/>
    <property type="match status" value="1"/>
</dbReference>
<dbReference type="Gene3D" id="3.30.70.270">
    <property type="match status" value="1"/>
</dbReference>
<dbReference type="RefSeq" id="WP_091244623.1">
    <property type="nucleotide sequence ID" value="NZ_FNAG01000012.1"/>
</dbReference>
<evidence type="ECO:0000259" key="7">
    <source>
        <dbReference type="PROSITE" id="PS50110"/>
    </source>
</evidence>
<dbReference type="AlphaFoldDB" id="A0A1G6Z5E1"/>
<dbReference type="GO" id="GO:0005886">
    <property type="term" value="C:plasma membrane"/>
    <property type="evidence" value="ECO:0007669"/>
    <property type="project" value="TreeGrafter"/>
</dbReference>
<feature type="coiled-coil region" evidence="5">
    <location>
        <begin position="145"/>
        <end position="186"/>
    </location>
</feature>
<organism evidence="9 10">
    <name type="scientific">Aquimonas voraii</name>
    <dbReference type="NCBI Taxonomy" id="265719"/>
    <lineage>
        <taxon>Bacteria</taxon>
        <taxon>Pseudomonadati</taxon>
        <taxon>Pseudomonadota</taxon>
        <taxon>Gammaproteobacteria</taxon>
        <taxon>Lysobacterales</taxon>
        <taxon>Lysobacteraceae</taxon>
        <taxon>Aquimonas</taxon>
    </lineage>
</organism>
<dbReference type="CDD" id="cd01949">
    <property type="entry name" value="GGDEF"/>
    <property type="match status" value="1"/>
</dbReference>
<accession>A0A1G6Z5E1</accession>
<dbReference type="InterPro" id="IPR029787">
    <property type="entry name" value="Nucleotide_cyclase"/>
</dbReference>
<keyword evidence="4" id="KW-0597">Phosphoprotein</keyword>
<dbReference type="SMART" id="SM00267">
    <property type="entry name" value="GGDEF"/>
    <property type="match status" value="1"/>
</dbReference>
<dbReference type="Pfam" id="PF00072">
    <property type="entry name" value="Response_reg"/>
    <property type="match status" value="1"/>
</dbReference>